<keyword evidence="3" id="KW-1185">Reference proteome</keyword>
<gene>
    <name evidence="2" type="ORF">NCTC11862_01006</name>
</gene>
<dbReference type="STRING" id="35756.GCA_001044155_00020"/>
<evidence type="ECO:0000313" key="3">
    <source>
        <dbReference type="Proteomes" id="UP000254467"/>
    </source>
</evidence>
<organism evidence="2 3">
    <name type="scientific">Corynebacterium pilosum</name>
    <dbReference type="NCBI Taxonomy" id="35756"/>
    <lineage>
        <taxon>Bacteria</taxon>
        <taxon>Bacillati</taxon>
        <taxon>Actinomycetota</taxon>
        <taxon>Actinomycetes</taxon>
        <taxon>Mycobacteriales</taxon>
        <taxon>Corynebacteriaceae</taxon>
        <taxon>Corynebacterium</taxon>
    </lineage>
</organism>
<accession>A0A376CLR0</accession>
<dbReference type="OrthoDB" id="4426404at2"/>
<protein>
    <submittedName>
        <fullName evidence="2">CopG family protein</fullName>
    </submittedName>
</protein>
<dbReference type="AlphaFoldDB" id="A0A376CLR0"/>
<dbReference type="EMBL" id="UFXQ01000001">
    <property type="protein sequence ID" value="STC69225.1"/>
    <property type="molecule type" value="Genomic_DNA"/>
</dbReference>
<evidence type="ECO:0000256" key="1">
    <source>
        <dbReference type="SAM" id="MobiDB-lite"/>
    </source>
</evidence>
<evidence type="ECO:0000313" key="2">
    <source>
        <dbReference type="EMBL" id="STC69225.1"/>
    </source>
</evidence>
<dbReference type="Proteomes" id="UP000254467">
    <property type="component" value="Unassembled WGS sequence"/>
</dbReference>
<name>A0A376CLR0_9CORY</name>
<dbReference type="RefSeq" id="WP_018582697.1">
    <property type="nucleotide sequence ID" value="NZ_LDYD01000001.1"/>
</dbReference>
<sequence>MAMTLRLTNDEDRALGLLASAWGCSKQEAAKRAILTSATRLLDDAAVEQLAREVLAEHDSSHAQLEERIRSAERPRTTITFDKD</sequence>
<reference evidence="2 3" key="1">
    <citation type="submission" date="2018-06" db="EMBL/GenBank/DDBJ databases">
        <authorList>
            <consortium name="Pathogen Informatics"/>
            <person name="Doyle S."/>
        </authorList>
    </citation>
    <scope>NUCLEOTIDE SEQUENCE [LARGE SCALE GENOMIC DNA]</scope>
    <source>
        <strain evidence="2 3">NCTC11862</strain>
    </source>
</reference>
<feature type="region of interest" description="Disordered" evidence="1">
    <location>
        <begin position="61"/>
        <end position="84"/>
    </location>
</feature>
<proteinExistence type="predicted"/>